<keyword evidence="1" id="KW-1133">Transmembrane helix</keyword>
<organism evidence="2 3">
    <name type="scientific">Sorangium cellulosum</name>
    <name type="common">Polyangium cellulosum</name>
    <dbReference type="NCBI Taxonomy" id="56"/>
    <lineage>
        <taxon>Bacteria</taxon>
        <taxon>Pseudomonadati</taxon>
        <taxon>Myxococcota</taxon>
        <taxon>Polyangia</taxon>
        <taxon>Polyangiales</taxon>
        <taxon>Polyangiaceae</taxon>
        <taxon>Sorangium</taxon>
    </lineage>
</organism>
<feature type="transmembrane region" description="Helical" evidence="1">
    <location>
        <begin position="117"/>
        <end position="135"/>
    </location>
</feature>
<accession>A0A150SS26</accession>
<feature type="transmembrane region" description="Helical" evidence="1">
    <location>
        <begin position="76"/>
        <end position="96"/>
    </location>
</feature>
<evidence type="ECO:0000313" key="3">
    <source>
        <dbReference type="Proteomes" id="UP000075635"/>
    </source>
</evidence>
<protein>
    <submittedName>
        <fullName evidence="2">Uncharacterized protein</fullName>
    </submittedName>
</protein>
<dbReference type="AlphaFoldDB" id="A0A150SS26"/>
<keyword evidence="1" id="KW-0812">Transmembrane</keyword>
<dbReference type="EMBL" id="JEMB01000661">
    <property type="protein sequence ID" value="KYF95239.1"/>
    <property type="molecule type" value="Genomic_DNA"/>
</dbReference>
<sequence length="139" mass="14867">MDQGTWQFAWLIVSLLLIVGSRVMSEKALTALSASDKARLVDGFSKQRIYILVPVIALLGLNYAAIKLAPERTTEIVAAVVALTVALLIAGNVLAVRKLRSLGLPGSYIKKYLASRAVSLVAMMLLVGSVLYNPFAHGA</sequence>
<proteinExistence type="predicted"/>
<name>A0A150SS26_SORCE</name>
<dbReference type="Proteomes" id="UP000075635">
    <property type="component" value="Unassembled WGS sequence"/>
</dbReference>
<evidence type="ECO:0000313" key="2">
    <source>
        <dbReference type="EMBL" id="KYF95239.1"/>
    </source>
</evidence>
<keyword evidence="1" id="KW-0472">Membrane</keyword>
<gene>
    <name evidence="2" type="ORF">BE17_51390</name>
</gene>
<comment type="caution">
    <text evidence="2">The sequence shown here is derived from an EMBL/GenBank/DDBJ whole genome shotgun (WGS) entry which is preliminary data.</text>
</comment>
<feature type="transmembrane region" description="Helical" evidence="1">
    <location>
        <begin position="6"/>
        <end position="24"/>
    </location>
</feature>
<reference evidence="2 3" key="1">
    <citation type="submission" date="2014-02" db="EMBL/GenBank/DDBJ databases">
        <title>The small core and large imbalanced accessory genome model reveals a collaborative survival strategy of Sorangium cellulosum strains in nature.</title>
        <authorList>
            <person name="Han K."/>
            <person name="Peng R."/>
            <person name="Blom J."/>
            <person name="Li Y.-Z."/>
        </authorList>
    </citation>
    <scope>NUCLEOTIDE SEQUENCE [LARGE SCALE GENOMIC DNA]</scope>
    <source>
        <strain evidence="2 3">So0011-07</strain>
    </source>
</reference>
<evidence type="ECO:0000256" key="1">
    <source>
        <dbReference type="SAM" id="Phobius"/>
    </source>
</evidence>
<feature type="transmembrane region" description="Helical" evidence="1">
    <location>
        <begin position="49"/>
        <end position="70"/>
    </location>
</feature>